<reference evidence="9" key="1">
    <citation type="submission" date="2017-02" db="UniProtKB">
        <authorList>
            <consortium name="WormBaseParasite"/>
        </authorList>
    </citation>
    <scope>IDENTIFICATION</scope>
</reference>
<sequence>MTDETRNMEVSEGDDCQEETNITQGEVLKFTSAALKYAGKSGKKLKNHNKYAGIGEKYHLRFKMIKCNQALVKTILHSYGFEQCSSRNSNCNIIWTGSHLKPHVLRSMASWQRVNHFPRSFLLTRKDKLYECLGRAQTLFGNSYNIIPEFFVTPKDYQKFVDHFNAQSHGLKPFIVKPVASSRGNGIFIIQSPGGIPLGSPMLVSRYIENPYLVNGYKFDLRLYVLVTSFCPLVAYMYSEGLARFASEKYSNSAKSYEQHFSHLTNYSLNKNNGKFIRNESADTEDTGHKWTLGALLRKLQSNGIDTNLVIELRPSKEKDALAKYGCSIVSRVLMVRVEDVVLKALFSVQGQVAAASKNVVHSKCCFELFGFDILIDSSLKPWLLEVNLSPSLSCDTPLDLQLKSSLVCNVLTLAALPLLPQKYTEGRFPTCGRFIFFTTSSATKASKFDVLLATFCTSSRKRYMSKDAALFVAQRLKKKSIRCLSPSFSPTKIYANNKERARNSLERWKVEFDRLGAFVPLFPRENSFYLYSYLMEDYDTINWDARLFEDIYGDRFSDLFTEKTVKLVQKELMDCENIVEIASLSGSVREALMPSLKMAGRYMSRMTKPGIKYANKLPKLRSELRKRSDSFEQMESKLRPLVVDYDDVVFATSLQIDHAAFEKAFIDGANPKIPLTELSKITVFKTPGISLSENKIRQIRADPDENAEPIIAVQF</sequence>
<evidence type="ECO:0000313" key="8">
    <source>
        <dbReference type="Proteomes" id="UP000280834"/>
    </source>
</evidence>
<organism evidence="9">
    <name type="scientific">Brugia timori</name>
    <dbReference type="NCBI Taxonomy" id="42155"/>
    <lineage>
        <taxon>Eukaryota</taxon>
        <taxon>Metazoa</taxon>
        <taxon>Ecdysozoa</taxon>
        <taxon>Nematoda</taxon>
        <taxon>Chromadorea</taxon>
        <taxon>Rhabditida</taxon>
        <taxon>Spirurina</taxon>
        <taxon>Spiruromorpha</taxon>
        <taxon>Filarioidea</taxon>
        <taxon>Onchocercidae</taxon>
        <taxon>Brugia</taxon>
    </lineage>
</organism>
<gene>
    <name evidence="7" type="ORF">BTMF_LOCUS9881</name>
</gene>
<dbReference type="STRING" id="42155.A0A0R3QVU6"/>
<dbReference type="EMBL" id="UZAG01017216">
    <property type="protein sequence ID" value="VDO33507.1"/>
    <property type="molecule type" value="Genomic_DNA"/>
</dbReference>
<evidence type="ECO:0000313" key="7">
    <source>
        <dbReference type="EMBL" id="VDO33507.1"/>
    </source>
</evidence>
<dbReference type="InterPro" id="IPR004344">
    <property type="entry name" value="TTL/TTLL_fam"/>
</dbReference>
<evidence type="ECO:0000256" key="5">
    <source>
        <dbReference type="ARBA" id="ARBA00041448"/>
    </source>
</evidence>
<dbReference type="PANTHER" id="PTHR12241">
    <property type="entry name" value="TUBULIN POLYGLUTAMYLASE"/>
    <property type="match status" value="1"/>
</dbReference>
<dbReference type="AlphaFoldDB" id="A0A0R3QVU6"/>
<protein>
    <recommendedName>
        <fullName evidence="5">Tubulin--tyrosine ligase-like protein 5</fullName>
    </recommendedName>
</protein>
<evidence type="ECO:0000256" key="3">
    <source>
        <dbReference type="ARBA" id="ARBA00022741"/>
    </source>
</evidence>
<evidence type="ECO:0000313" key="9">
    <source>
        <dbReference type="WBParaSite" id="BTMF_0001185401-mRNA-1"/>
    </source>
</evidence>
<accession>A0A0R3QVU6</accession>
<dbReference type="GO" id="GO:0070740">
    <property type="term" value="F:tubulin-glutamic acid ligase activity"/>
    <property type="evidence" value="ECO:0007669"/>
    <property type="project" value="TreeGrafter"/>
</dbReference>
<keyword evidence="3" id="KW-0547">Nucleotide-binding</keyword>
<proteinExistence type="inferred from homology"/>
<dbReference type="PROSITE" id="PS51221">
    <property type="entry name" value="TTL"/>
    <property type="match status" value="1"/>
</dbReference>
<dbReference type="GO" id="GO:0036064">
    <property type="term" value="C:ciliary basal body"/>
    <property type="evidence" value="ECO:0007669"/>
    <property type="project" value="TreeGrafter"/>
</dbReference>
<dbReference type="WBParaSite" id="BTMF_0001185401-mRNA-1">
    <property type="protein sequence ID" value="BTMF_0001185401-mRNA-1"/>
    <property type="gene ID" value="BTMF_0001185401"/>
</dbReference>
<dbReference type="Proteomes" id="UP000280834">
    <property type="component" value="Unassembled WGS sequence"/>
</dbReference>
<dbReference type="Pfam" id="PF03133">
    <property type="entry name" value="TTL"/>
    <property type="match status" value="2"/>
</dbReference>
<dbReference type="GO" id="GO:0005524">
    <property type="term" value="F:ATP binding"/>
    <property type="evidence" value="ECO:0007669"/>
    <property type="project" value="UniProtKB-KW"/>
</dbReference>
<dbReference type="GO" id="GO:0015631">
    <property type="term" value="F:tubulin binding"/>
    <property type="evidence" value="ECO:0007669"/>
    <property type="project" value="TreeGrafter"/>
</dbReference>
<keyword evidence="2" id="KW-0436">Ligase</keyword>
<keyword evidence="4" id="KW-0067">ATP-binding</keyword>
<evidence type="ECO:0000256" key="1">
    <source>
        <dbReference type="ARBA" id="ARBA00006820"/>
    </source>
</evidence>
<dbReference type="GO" id="GO:0000226">
    <property type="term" value="P:microtubule cytoskeleton organization"/>
    <property type="evidence" value="ECO:0007669"/>
    <property type="project" value="TreeGrafter"/>
</dbReference>
<evidence type="ECO:0000256" key="6">
    <source>
        <dbReference type="ARBA" id="ARBA00049274"/>
    </source>
</evidence>
<comment type="catalytic activity">
    <reaction evidence="6">
        <text>L-glutamyl-[protein] + L-glutamate + ATP = gamma-L-glutamyl-L-glutamyl-[protein] + ADP + phosphate + H(+)</text>
        <dbReference type="Rhea" id="RHEA:60144"/>
        <dbReference type="Rhea" id="RHEA-COMP:10208"/>
        <dbReference type="Rhea" id="RHEA-COMP:15517"/>
        <dbReference type="ChEBI" id="CHEBI:15378"/>
        <dbReference type="ChEBI" id="CHEBI:29973"/>
        <dbReference type="ChEBI" id="CHEBI:29985"/>
        <dbReference type="ChEBI" id="CHEBI:30616"/>
        <dbReference type="ChEBI" id="CHEBI:43474"/>
        <dbReference type="ChEBI" id="CHEBI:143622"/>
        <dbReference type="ChEBI" id="CHEBI:456216"/>
    </reaction>
    <physiologicalReaction direction="left-to-right" evidence="6">
        <dbReference type="Rhea" id="RHEA:60145"/>
    </physiologicalReaction>
</comment>
<evidence type="ECO:0000256" key="4">
    <source>
        <dbReference type="ARBA" id="ARBA00022840"/>
    </source>
</evidence>
<dbReference type="SUPFAM" id="SSF56059">
    <property type="entry name" value="Glutathione synthetase ATP-binding domain-like"/>
    <property type="match status" value="1"/>
</dbReference>
<keyword evidence="8" id="KW-1185">Reference proteome</keyword>
<dbReference type="GO" id="GO:0019098">
    <property type="term" value="P:reproductive behavior"/>
    <property type="evidence" value="ECO:0007669"/>
    <property type="project" value="UniProtKB-ARBA"/>
</dbReference>
<evidence type="ECO:0000256" key="2">
    <source>
        <dbReference type="ARBA" id="ARBA00022598"/>
    </source>
</evidence>
<dbReference type="PANTHER" id="PTHR12241:SF145">
    <property type="entry name" value="TUBULIN POLYGLUTAMYLASE TTLL5"/>
    <property type="match status" value="1"/>
</dbReference>
<dbReference type="Gene3D" id="3.30.470.20">
    <property type="entry name" value="ATP-grasp fold, B domain"/>
    <property type="match status" value="1"/>
</dbReference>
<comment type="similarity">
    <text evidence="1">Belongs to the tubulin--tyrosine ligase family.</text>
</comment>
<name>A0A0R3QVU6_9BILA</name>
<reference evidence="7 8" key="2">
    <citation type="submission" date="2018-11" db="EMBL/GenBank/DDBJ databases">
        <authorList>
            <consortium name="Pathogen Informatics"/>
        </authorList>
    </citation>
    <scope>NUCLEOTIDE SEQUENCE [LARGE SCALE GENOMIC DNA]</scope>
</reference>